<evidence type="ECO:0000313" key="3">
    <source>
        <dbReference type="EMBL" id="QHH09764.1"/>
    </source>
</evidence>
<sequence>MAQRVRFSGSVAHNLIGRYVYMEIMVQDFEYPRVTELDLLVAELMFPILIEVAPTGRTLGYKQLSDLIKERNPNVDAIKTLHHRHIGRRLGTIWSFTKGQSCPHIGSIVVSQSDGECGRGIASIVKDLELERSKVKQFDWSTVEFGFNSYIAKAKVHKKELETTRKKLSYDEAKTRFFEYWKSIKDEVPLSSTQAQSIRSAMIQHVCNGSFPEEALSIELRQLSGENIPNSSFVYLGEYVDSQTKQPIFDQIKIGYTTNVEKRAFALAGGVNGPLEFSILKYWEFSGVSAYAIEQELHLHLKDMRMRGEFFHNEDNLAFELVDEYVTKNHSESLNIGLVEQCEIYT</sequence>
<reference evidence="3 4" key="2">
    <citation type="submission" date="2018-12" db="EMBL/GenBank/DDBJ databases">
        <title>Genomic insights into the evolutionary origins and pathogenicity of five Vibrio parahaemolyticus strains isolated from the shrimp with acute hepatopancreatic necrosis disease (AHPND).</title>
        <authorList>
            <person name="Yang Q."/>
            <person name="Dong X."/>
            <person name="Xie G."/>
            <person name="Fu S."/>
            <person name="Zou P."/>
            <person name="Sun J."/>
            <person name="Wang Y."/>
            <person name="Huang J."/>
        </authorList>
    </citation>
    <scope>NUCLEOTIDE SEQUENCE [LARGE SCALE GENOMIC DNA]</scope>
    <source>
        <strain evidence="3 4">20160303005-1</strain>
    </source>
</reference>
<protein>
    <submittedName>
        <fullName evidence="3">GIY-YIG nuclease family protein</fullName>
    </submittedName>
</protein>
<dbReference type="Proteomes" id="UP000464718">
    <property type="component" value="Chromosome i"/>
</dbReference>
<dbReference type="Pfam" id="PF13455">
    <property type="entry name" value="MUG113"/>
    <property type="match status" value="1"/>
</dbReference>
<organism evidence="2">
    <name type="scientific">Vibrio parahaemolyticus</name>
    <dbReference type="NCBI Taxonomy" id="670"/>
    <lineage>
        <taxon>Bacteria</taxon>
        <taxon>Pseudomonadati</taxon>
        <taxon>Pseudomonadota</taxon>
        <taxon>Gammaproteobacteria</taxon>
        <taxon>Vibrionales</taxon>
        <taxon>Vibrionaceae</taxon>
        <taxon>Vibrio</taxon>
    </lineage>
</organism>
<reference evidence="2" key="3">
    <citation type="submission" date="2019-12" db="EMBL/GenBank/DDBJ databases">
        <authorList>
            <consortium name="NCBI Pathogen Detection Project"/>
        </authorList>
    </citation>
    <scope>NUCLEOTIDE SEQUENCE</scope>
    <source>
        <strain evidence="2">1930</strain>
    </source>
</reference>
<evidence type="ECO:0000313" key="2">
    <source>
        <dbReference type="EMBL" id="HAS6680211.1"/>
    </source>
</evidence>
<dbReference type="SMART" id="SM00974">
    <property type="entry name" value="T5orf172"/>
    <property type="match status" value="1"/>
</dbReference>
<name>A0A7Z2MTZ9_VIBPH</name>
<accession>A0A7Z2MTZ9</accession>
<dbReference type="EMBL" id="CP034298">
    <property type="protein sequence ID" value="QHH09764.1"/>
    <property type="molecule type" value="Genomic_DNA"/>
</dbReference>
<dbReference type="EMBL" id="DACQKT010000029">
    <property type="protein sequence ID" value="HAS6680211.1"/>
    <property type="molecule type" value="Genomic_DNA"/>
</dbReference>
<evidence type="ECO:0000259" key="1">
    <source>
        <dbReference type="SMART" id="SM00974"/>
    </source>
</evidence>
<dbReference type="AlphaFoldDB" id="A0A7Z2MTZ9"/>
<evidence type="ECO:0000313" key="4">
    <source>
        <dbReference type="Proteomes" id="UP000464718"/>
    </source>
</evidence>
<reference evidence="2" key="1">
    <citation type="journal article" date="2018" name="Genome Biol.">
        <title>SKESA: strategic k-mer extension for scrupulous assemblies.</title>
        <authorList>
            <person name="Souvorov A."/>
            <person name="Agarwala R."/>
            <person name="Lipman D.J."/>
        </authorList>
    </citation>
    <scope>NUCLEOTIDE SEQUENCE</scope>
    <source>
        <strain evidence="2">1930</strain>
    </source>
</reference>
<dbReference type="InterPro" id="IPR018306">
    <property type="entry name" value="Phage_T5_Orf172_DNA-bd"/>
</dbReference>
<gene>
    <name evidence="3" type="ORF">EHC69_10505</name>
    <name evidence="2" type="ORF">I7278_25890</name>
</gene>
<proteinExistence type="predicted"/>
<dbReference type="Proteomes" id="UP000856022">
    <property type="component" value="Unassembled WGS sequence"/>
</dbReference>
<feature type="domain" description="Bacteriophage T5 Orf172 DNA-binding" evidence="1">
    <location>
        <begin position="246"/>
        <end position="325"/>
    </location>
</feature>